<accession>A0ABR5F2B5</accession>
<dbReference type="SMART" id="SM00710">
    <property type="entry name" value="PbH1"/>
    <property type="match status" value="6"/>
</dbReference>
<feature type="region of interest" description="Disordered" evidence="1">
    <location>
        <begin position="1"/>
        <end position="26"/>
    </location>
</feature>
<organism evidence="2 3">
    <name type="scientific">Protofrankia coriariae</name>
    <dbReference type="NCBI Taxonomy" id="1562887"/>
    <lineage>
        <taxon>Bacteria</taxon>
        <taxon>Bacillati</taxon>
        <taxon>Actinomycetota</taxon>
        <taxon>Actinomycetes</taxon>
        <taxon>Frankiales</taxon>
        <taxon>Frankiaceae</taxon>
        <taxon>Protofrankia</taxon>
    </lineage>
</organism>
<evidence type="ECO:0008006" key="4">
    <source>
        <dbReference type="Google" id="ProtNLM"/>
    </source>
</evidence>
<dbReference type="SUPFAM" id="SSF51126">
    <property type="entry name" value="Pectin lyase-like"/>
    <property type="match status" value="1"/>
</dbReference>
<dbReference type="InterPro" id="IPR006626">
    <property type="entry name" value="PbH1"/>
</dbReference>
<evidence type="ECO:0000256" key="1">
    <source>
        <dbReference type="SAM" id="MobiDB-lite"/>
    </source>
</evidence>
<dbReference type="InterPro" id="IPR012334">
    <property type="entry name" value="Pectin_lyas_fold"/>
</dbReference>
<proteinExistence type="predicted"/>
<keyword evidence="3" id="KW-1185">Reference proteome</keyword>
<dbReference type="Proteomes" id="UP000035425">
    <property type="component" value="Unassembled WGS sequence"/>
</dbReference>
<reference evidence="2 3" key="1">
    <citation type="submission" date="2014-12" db="EMBL/GenBank/DDBJ databases">
        <title>Frankia sp. BMG5.1 draft genome.</title>
        <authorList>
            <person name="Gtari M."/>
            <person name="Ghodhbane-Gtari F."/>
            <person name="Nouioui I."/>
            <person name="Ktari A."/>
            <person name="Hezbri K."/>
            <person name="Mimouni W."/>
            <person name="Sbissi I."/>
            <person name="Ayari A."/>
            <person name="Yamanaka T."/>
            <person name="Normand P."/>
            <person name="Tisa L.S."/>
            <person name="Boudabous A."/>
        </authorList>
    </citation>
    <scope>NUCLEOTIDE SEQUENCE [LARGE SCALE GENOMIC DNA]</scope>
    <source>
        <strain evidence="2 3">BMG5.1</strain>
    </source>
</reference>
<feature type="region of interest" description="Disordered" evidence="1">
    <location>
        <begin position="51"/>
        <end position="104"/>
    </location>
</feature>
<comment type="caution">
    <text evidence="2">The sequence shown here is derived from an EMBL/GenBank/DDBJ whole genome shotgun (WGS) entry which is preliminary data.</text>
</comment>
<feature type="compositionally biased region" description="Low complexity" evidence="1">
    <location>
        <begin position="63"/>
        <end position="81"/>
    </location>
</feature>
<dbReference type="Gene3D" id="2.160.20.10">
    <property type="entry name" value="Single-stranded right-handed beta-helix, Pectin lyase-like"/>
    <property type="match status" value="1"/>
</dbReference>
<gene>
    <name evidence="2" type="ORF">FrCorBMG51_15070</name>
</gene>
<dbReference type="EMBL" id="JWIO01000024">
    <property type="protein sequence ID" value="KLL10862.1"/>
    <property type="molecule type" value="Genomic_DNA"/>
</dbReference>
<evidence type="ECO:0000313" key="3">
    <source>
        <dbReference type="Proteomes" id="UP000035425"/>
    </source>
</evidence>
<name>A0ABR5F2B5_9ACTN</name>
<protein>
    <recommendedName>
        <fullName evidence="4">Right handed beta helix region</fullName>
    </recommendedName>
</protein>
<dbReference type="RefSeq" id="WP_047223692.1">
    <property type="nucleotide sequence ID" value="NZ_JWIO01000024.1"/>
</dbReference>
<feature type="compositionally biased region" description="Low complexity" evidence="1">
    <location>
        <begin position="1"/>
        <end position="21"/>
    </location>
</feature>
<sequence length="391" mass="39975">MTIPPAGVPTGTAGPSTGPASRGTRRRWGQYVTVTVALACAVTVAACQGGTKTASSQAPPATGSAASEASPRASAAGAGPAVTQGGGPQPGSQEVTCPAGEPTVRNAGDLKTELASAKPGAVIRLADGTYAGGFTIARSGTAAQPIWLCGSRNAVLDGQDDTDYILHIDHASYVRLSGFSVRNGKKGVMADGVQYGIIAGLSVSAIGDEAIHLRSFSSDNLVTRNVIRNTGNRSEKFGEGVYVGSASSNWCKYSNCSPDNSDRNSIIGNDIAGTTSENIDIKEGTTGGIISGNTLSADRLVEADSWIDLKGNGWTVVDNTGRGGGSIKDGIQTHVESAGWGRRNIIRNNSLAVNGGGFGVYIHNGDSTQNVVGCDNRIQGAERGFSNIRCS</sequence>
<dbReference type="InterPro" id="IPR011050">
    <property type="entry name" value="Pectin_lyase_fold/virulence"/>
</dbReference>
<evidence type="ECO:0000313" key="2">
    <source>
        <dbReference type="EMBL" id="KLL10862.1"/>
    </source>
</evidence>